<reference evidence="1" key="1">
    <citation type="submission" date="2021-09" db="EMBL/GenBank/DDBJ databases">
        <authorList>
            <consortium name="AG Swart"/>
            <person name="Singh M."/>
            <person name="Singh A."/>
            <person name="Seah K."/>
            <person name="Emmerich C."/>
        </authorList>
    </citation>
    <scope>NUCLEOTIDE SEQUENCE</scope>
    <source>
        <strain evidence="1">ATCC30299</strain>
    </source>
</reference>
<evidence type="ECO:0008006" key="3">
    <source>
        <dbReference type="Google" id="ProtNLM"/>
    </source>
</evidence>
<dbReference type="Gene3D" id="3.40.50.1820">
    <property type="entry name" value="alpha/beta hydrolase"/>
    <property type="match status" value="1"/>
</dbReference>
<evidence type="ECO:0000313" key="1">
    <source>
        <dbReference type="EMBL" id="CAG9310755.1"/>
    </source>
</evidence>
<dbReference type="SUPFAM" id="SSF53474">
    <property type="entry name" value="alpha/beta-Hydrolases"/>
    <property type="match status" value="1"/>
</dbReference>
<dbReference type="InterPro" id="IPR029058">
    <property type="entry name" value="AB_hydrolase_fold"/>
</dbReference>
<gene>
    <name evidence="1" type="ORF">BSTOLATCC_MIC1595</name>
</gene>
<dbReference type="Proteomes" id="UP001162131">
    <property type="component" value="Unassembled WGS sequence"/>
</dbReference>
<accession>A0AAU9IA04</accession>
<dbReference type="AlphaFoldDB" id="A0AAU9IA04"/>
<evidence type="ECO:0000313" key="2">
    <source>
        <dbReference type="Proteomes" id="UP001162131"/>
    </source>
</evidence>
<comment type="caution">
    <text evidence="1">The sequence shown here is derived from an EMBL/GenBank/DDBJ whole genome shotgun (WGS) entry which is preliminary data.</text>
</comment>
<sequence length="242" mass="27618">MDYFINRNGLQLSYSLSIKNQNDRKICLICQWFFTEVLFNYDFLIEFLEANTFKFFVQGCGNSEGEYSYGGHERDAGDIDDAVKFLVSQGYEVQAVIGHAKAANEAIIYSALYGDVKKIIALAPSVEMRTFKWPGFFYESVGKIQNSGEVRHTVLGKEYRFTEEMLNEIMSLDMNNYCEKIKGDIYIILGTDDGHISCSDIAEYCKELGGKCKGLFMLDSSDHFFTTEMDEVVEIIHKIIES</sequence>
<keyword evidence="2" id="KW-1185">Reference proteome</keyword>
<proteinExistence type="predicted"/>
<name>A0AAU9IA04_9CILI</name>
<organism evidence="1 2">
    <name type="scientific">Blepharisma stoltei</name>
    <dbReference type="NCBI Taxonomy" id="1481888"/>
    <lineage>
        <taxon>Eukaryota</taxon>
        <taxon>Sar</taxon>
        <taxon>Alveolata</taxon>
        <taxon>Ciliophora</taxon>
        <taxon>Postciliodesmatophora</taxon>
        <taxon>Heterotrichea</taxon>
        <taxon>Heterotrichida</taxon>
        <taxon>Blepharismidae</taxon>
        <taxon>Blepharisma</taxon>
    </lineage>
</organism>
<protein>
    <recommendedName>
        <fullName evidence="3">Alpha/beta hydrolase</fullName>
    </recommendedName>
</protein>
<dbReference type="EMBL" id="CAJZBQ010000002">
    <property type="protein sequence ID" value="CAG9310755.1"/>
    <property type="molecule type" value="Genomic_DNA"/>
</dbReference>